<dbReference type="InterPro" id="IPR051789">
    <property type="entry name" value="Bact_Polyamine_Transport"/>
</dbReference>
<evidence type="ECO:0000256" key="4">
    <source>
        <dbReference type="ARBA" id="ARBA00022475"/>
    </source>
</evidence>
<evidence type="ECO:0000256" key="8">
    <source>
        <dbReference type="RuleBase" id="RU363032"/>
    </source>
</evidence>
<dbReference type="RefSeq" id="WP_025022786.1">
    <property type="nucleotide sequence ID" value="NZ_AZGD01000027.1"/>
</dbReference>
<keyword evidence="7 8" id="KW-0472">Membrane</keyword>
<dbReference type="GO" id="GO:0005886">
    <property type="term" value="C:plasma membrane"/>
    <property type="evidence" value="ECO:0007669"/>
    <property type="project" value="UniProtKB-SubCell"/>
</dbReference>
<feature type="transmembrane region" description="Helical" evidence="8">
    <location>
        <begin position="134"/>
        <end position="158"/>
    </location>
</feature>
<sequence>MLKKVKWSQLYLWLVFIFLYAPIFYLMFYSFNAGENMSKFEGFSWIHFQELFQDTRLLIILLETFILAFLSALLATIIGTFGAILIRRFKNRKTRLGFLSLNNILLVSPDVIIGASFLILFTVLGAWIRGFSLGFITVLLSHIAFSIPIVVLMVLPKLQEMNESLVMAAYDLGANDRQVLLNVILPYLTPGIIAGYFMAFTYSLDDFAVTFFVTGNGFTTLAVEIYSRARRGVSLEINALSTLVFVFSLFLVIGYYFITSDEKKFKKSKKSQAQVESEVPVVK</sequence>
<comment type="similarity">
    <text evidence="2">Belongs to the binding-protein-dependent transport system permease family. CysTW subfamily.</text>
</comment>
<dbReference type="PANTHER" id="PTHR43848:SF2">
    <property type="entry name" value="PUTRESCINE TRANSPORT SYSTEM PERMEASE PROTEIN POTI"/>
    <property type="match status" value="1"/>
</dbReference>
<evidence type="ECO:0000313" key="10">
    <source>
        <dbReference type="EMBL" id="KRM19914.1"/>
    </source>
</evidence>
<evidence type="ECO:0000256" key="6">
    <source>
        <dbReference type="ARBA" id="ARBA00022989"/>
    </source>
</evidence>
<evidence type="ECO:0000313" key="11">
    <source>
        <dbReference type="Proteomes" id="UP000051054"/>
    </source>
</evidence>
<accession>A0A0R1WPT5</accession>
<name>A0A0R1WPT5_9LACO</name>
<organism evidence="10 11">
    <name type="scientific">Ligilactobacillus hayakitensis DSM 18933 = JCM 14209</name>
    <dbReference type="NCBI Taxonomy" id="1423755"/>
    <lineage>
        <taxon>Bacteria</taxon>
        <taxon>Bacillati</taxon>
        <taxon>Bacillota</taxon>
        <taxon>Bacilli</taxon>
        <taxon>Lactobacillales</taxon>
        <taxon>Lactobacillaceae</taxon>
        <taxon>Ligilactobacillus</taxon>
    </lineage>
</organism>
<dbReference type="PATRIC" id="fig|1423755.3.peg.1331"/>
<dbReference type="EMBL" id="AZGD01000027">
    <property type="protein sequence ID" value="KRM19914.1"/>
    <property type="molecule type" value="Genomic_DNA"/>
</dbReference>
<comment type="caution">
    <text evidence="10">The sequence shown here is derived from an EMBL/GenBank/DDBJ whole genome shotgun (WGS) entry which is preliminary data.</text>
</comment>
<evidence type="ECO:0000256" key="1">
    <source>
        <dbReference type="ARBA" id="ARBA00004651"/>
    </source>
</evidence>
<dbReference type="GO" id="GO:0055085">
    <property type="term" value="P:transmembrane transport"/>
    <property type="evidence" value="ECO:0007669"/>
    <property type="project" value="InterPro"/>
</dbReference>
<feature type="transmembrane region" description="Helical" evidence="8">
    <location>
        <begin position="239"/>
        <end position="258"/>
    </location>
</feature>
<dbReference type="InterPro" id="IPR000515">
    <property type="entry name" value="MetI-like"/>
</dbReference>
<evidence type="ECO:0000256" key="3">
    <source>
        <dbReference type="ARBA" id="ARBA00022448"/>
    </source>
</evidence>
<dbReference type="STRING" id="1423755.FC40_GL001257"/>
<dbReference type="Gene3D" id="1.10.3720.10">
    <property type="entry name" value="MetI-like"/>
    <property type="match status" value="1"/>
</dbReference>
<protein>
    <submittedName>
        <fullName evidence="10">Spermidine putrescine abc transporter permease component potc</fullName>
    </submittedName>
</protein>
<feature type="transmembrane region" description="Helical" evidence="8">
    <location>
        <begin position="12"/>
        <end position="31"/>
    </location>
</feature>
<dbReference type="OrthoDB" id="9782004at2"/>
<feature type="domain" description="ABC transmembrane type-1" evidence="9">
    <location>
        <begin position="61"/>
        <end position="255"/>
    </location>
</feature>
<comment type="subcellular location">
    <subcellularLocation>
        <location evidence="1 8">Cell membrane</location>
        <topology evidence="1 8">Multi-pass membrane protein</topology>
    </subcellularLocation>
</comment>
<feature type="transmembrane region" description="Helical" evidence="8">
    <location>
        <begin position="57"/>
        <end position="86"/>
    </location>
</feature>
<dbReference type="PANTHER" id="PTHR43848">
    <property type="entry name" value="PUTRESCINE TRANSPORT SYSTEM PERMEASE PROTEIN POTI"/>
    <property type="match status" value="1"/>
</dbReference>
<dbReference type="Pfam" id="PF00528">
    <property type="entry name" value="BPD_transp_1"/>
    <property type="match status" value="1"/>
</dbReference>
<evidence type="ECO:0000256" key="2">
    <source>
        <dbReference type="ARBA" id="ARBA00007069"/>
    </source>
</evidence>
<dbReference type="Proteomes" id="UP000051054">
    <property type="component" value="Unassembled WGS sequence"/>
</dbReference>
<keyword evidence="4" id="KW-1003">Cell membrane</keyword>
<feature type="transmembrane region" description="Helical" evidence="8">
    <location>
        <begin position="179"/>
        <end position="201"/>
    </location>
</feature>
<gene>
    <name evidence="10" type="ORF">FC40_GL001257</name>
</gene>
<dbReference type="PROSITE" id="PS50928">
    <property type="entry name" value="ABC_TM1"/>
    <property type="match status" value="1"/>
</dbReference>
<dbReference type="InterPro" id="IPR035906">
    <property type="entry name" value="MetI-like_sf"/>
</dbReference>
<keyword evidence="3 8" id="KW-0813">Transport</keyword>
<feature type="transmembrane region" description="Helical" evidence="8">
    <location>
        <begin position="98"/>
        <end position="128"/>
    </location>
</feature>
<dbReference type="eggNOG" id="COG1177">
    <property type="taxonomic scope" value="Bacteria"/>
</dbReference>
<evidence type="ECO:0000256" key="5">
    <source>
        <dbReference type="ARBA" id="ARBA00022692"/>
    </source>
</evidence>
<keyword evidence="6 8" id="KW-1133">Transmembrane helix</keyword>
<keyword evidence="11" id="KW-1185">Reference proteome</keyword>
<evidence type="ECO:0000256" key="7">
    <source>
        <dbReference type="ARBA" id="ARBA00023136"/>
    </source>
</evidence>
<keyword evidence="5 8" id="KW-0812">Transmembrane</keyword>
<proteinExistence type="inferred from homology"/>
<dbReference type="CDD" id="cd06261">
    <property type="entry name" value="TM_PBP2"/>
    <property type="match status" value="1"/>
</dbReference>
<dbReference type="SUPFAM" id="SSF161098">
    <property type="entry name" value="MetI-like"/>
    <property type="match status" value="1"/>
</dbReference>
<reference evidence="10 11" key="1">
    <citation type="journal article" date="2015" name="Genome Announc.">
        <title>Expanding the biotechnology potential of lactobacilli through comparative genomics of 213 strains and associated genera.</title>
        <authorList>
            <person name="Sun Z."/>
            <person name="Harris H.M."/>
            <person name="McCann A."/>
            <person name="Guo C."/>
            <person name="Argimon S."/>
            <person name="Zhang W."/>
            <person name="Yang X."/>
            <person name="Jeffery I.B."/>
            <person name="Cooney J.C."/>
            <person name="Kagawa T.F."/>
            <person name="Liu W."/>
            <person name="Song Y."/>
            <person name="Salvetti E."/>
            <person name="Wrobel A."/>
            <person name="Rasinkangas P."/>
            <person name="Parkhill J."/>
            <person name="Rea M.C."/>
            <person name="O'Sullivan O."/>
            <person name="Ritari J."/>
            <person name="Douillard F.P."/>
            <person name="Paul Ross R."/>
            <person name="Yang R."/>
            <person name="Briner A.E."/>
            <person name="Felis G.E."/>
            <person name="de Vos W.M."/>
            <person name="Barrangou R."/>
            <person name="Klaenhammer T.R."/>
            <person name="Caufield P.W."/>
            <person name="Cui Y."/>
            <person name="Zhang H."/>
            <person name="O'Toole P.W."/>
        </authorList>
    </citation>
    <scope>NUCLEOTIDE SEQUENCE [LARGE SCALE GENOMIC DNA]</scope>
    <source>
        <strain evidence="10 11">DSM 18933</strain>
    </source>
</reference>
<dbReference type="AlphaFoldDB" id="A0A0R1WPT5"/>
<evidence type="ECO:0000259" key="9">
    <source>
        <dbReference type="PROSITE" id="PS50928"/>
    </source>
</evidence>